<accession>A0A6J5BWQ8</accession>
<feature type="transmembrane region" description="Helical" evidence="1">
    <location>
        <begin position="118"/>
        <end position="144"/>
    </location>
</feature>
<protein>
    <recommendedName>
        <fullName evidence="4">Transmembrane protein</fullName>
    </recommendedName>
</protein>
<dbReference type="EMBL" id="CADIKC010000007">
    <property type="protein sequence ID" value="CAB3718969.1"/>
    <property type="molecule type" value="Genomic_DNA"/>
</dbReference>
<keyword evidence="1" id="KW-0472">Membrane</keyword>
<evidence type="ECO:0000313" key="3">
    <source>
        <dbReference type="Proteomes" id="UP000494255"/>
    </source>
</evidence>
<dbReference type="GeneID" id="97043315"/>
<gene>
    <name evidence="2" type="ORF">LMG24238_04713</name>
</gene>
<sequence>MSATQISGTRYTRQDWLIRSLAVVALLISSVIIVPFQPWIAEAPGLDMSWAFAMNVAVAEHLVFGKDVIFTFGPWASVYTTLFHPATDTIMLVGSAITAVGLCAGFALLAFDRRPALLLLLPLAISESILRDTIFFAVPLVVLLATARLTCAENHPNFLKLTPARAILFLVSVCGVSTLPLIKGSFAGLAFGELGCAILMLILARQITLAAGSIIVAIASLCIGWSASGQSLVNLPNFFAAQRPIISGYSEAMSVHGPFFEVGLWFLPALLALWMFFANSGRGYRRLLPMLGLTFYLFVVFKAGFVRQDGHQRMSSASLLFVALSLATMLRKRDAVVLGCASIVIWISLELSMTHGSLKNVADRPLWSYAMTSDGLARRLTDPAYFNNAFTNGLAKVKQTEPVSGINGTTDVYPTDLSVLFANDIPWAGRPILQSYSVYRPQLDQANADHLTGKSAPQNVLFSVRAIDDRLSALEDALSWGVLLTNYSIVGRQDNFIQMKKTLPPRATSTTPLVDTDAKTDEPIVVPAHDGIVIARIHMRPTLLGQATLMAYKLPLVYIEVTLTTGKTHRYRYIPEMGETGFVLSPLVASNDDFVAMAAGHATASVKEIRLVSPSNLLWKKNIHVTLETLHVQPQADAQKFISSTK</sequence>
<feature type="transmembrane region" description="Helical" evidence="1">
    <location>
        <begin position="21"/>
        <end position="40"/>
    </location>
</feature>
<keyword evidence="3" id="KW-1185">Reference proteome</keyword>
<evidence type="ECO:0000313" key="2">
    <source>
        <dbReference type="EMBL" id="CAB3718969.1"/>
    </source>
</evidence>
<dbReference type="AlphaFoldDB" id="A0A6J5BWQ8"/>
<name>A0A6J5BWQ8_9BURK</name>
<keyword evidence="1" id="KW-1133">Transmembrane helix</keyword>
<feature type="transmembrane region" description="Helical" evidence="1">
    <location>
        <begin position="194"/>
        <end position="227"/>
    </location>
</feature>
<proteinExistence type="predicted"/>
<evidence type="ECO:0008006" key="4">
    <source>
        <dbReference type="Google" id="ProtNLM"/>
    </source>
</evidence>
<keyword evidence="1" id="KW-0812">Transmembrane</keyword>
<evidence type="ECO:0000256" key="1">
    <source>
        <dbReference type="SAM" id="Phobius"/>
    </source>
</evidence>
<dbReference type="RefSeq" id="WP_175052603.1">
    <property type="nucleotide sequence ID" value="NZ_CADIKC010000007.1"/>
</dbReference>
<feature type="transmembrane region" description="Helical" evidence="1">
    <location>
        <begin position="164"/>
        <end position="182"/>
    </location>
</feature>
<feature type="transmembrane region" description="Helical" evidence="1">
    <location>
        <begin position="262"/>
        <end position="280"/>
    </location>
</feature>
<dbReference type="Proteomes" id="UP000494255">
    <property type="component" value="Unassembled WGS sequence"/>
</dbReference>
<feature type="transmembrane region" description="Helical" evidence="1">
    <location>
        <begin position="287"/>
        <end position="306"/>
    </location>
</feature>
<feature type="transmembrane region" description="Helical" evidence="1">
    <location>
        <begin position="90"/>
        <end position="111"/>
    </location>
</feature>
<reference evidence="2 3" key="1">
    <citation type="submission" date="2020-04" db="EMBL/GenBank/DDBJ databases">
        <authorList>
            <person name="De Canck E."/>
        </authorList>
    </citation>
    <scope>NUCLEOTIDE SEQUENCE [LARGE SCALE GENOMIC DNA]</scope>
    <source>
        <strain evidence="2 3">LMG 24238</strain>
    </source>
</reference>
<organism evidence="2 3">
    <name type="scientific">Paraburkholderia sediminicola</name>
    <dbReference type="NCBI Taxonomy" id="458836"/>
    <lineage>
        <taxon>Bacteria</taxon>
        <taxon>Pseudomonadati</taxon>
        <taxon>Pseudomonadota</taxon>
        <taxon>Betaproteobacteria</taxon>
        <taxon>Burkholderiales</taxon>
        <taxon>Burkholderiaceae</taxon>
        <taxon>Paraburkholderia</taxon>
    </lineage>
</organism>